<gene>
    <name evidence="1" type="ORF">Q4521_13285</name>
</gene>
<dbReference type="GO" id="GO:0016787">
    <property type="term" value="F:hydrolase activity"/>
    <property type="evidence" value="ECO:0007669"/>
    <property type="project" value="UniProtKB-KW"/>
</dbReference>
<dbReference type="InterPro" id="IPR008886">
    <property type="entry name" value="UPF0227/Esterase_YqiA"/>
</dbReference>
<reference evidence="1" key="1">
    <citation type="submission" date="2023-07" db="EMBL/GenBank/DDBJ databases">
        <title>Genome content predicts the carbon catabolic preferences of heterotrophic bacteria.</title>
        <authorList>
            <person name="Gralka M."/>
        </authorList>
    </citation>
    <scope>NUCLEOTIDE SEQUENCE</scope>
    <source>
        <strain evidence="1">I3M17_2</strain>
    </source>
</reference>
<dbReference type="PANTHER" id="PTHR35602">
    <property type="entry name" value="ESTERASE YQIA-RELATED"/>
    <property type="match status" value="1"/>
</dbReference>
<dbReference type="Gene3D" id="3.40.50.1820">
    <property type="entry name" value="alpha/beta hydrolase"/>
    <property type="match status" value="1"/>
</dbReference>
<dbReference type="Pfam" id="PF05728">
    <property type="entry name" value="UPF0227"/>
    <property type="match status" value="1"/>
</dbReference>
<organism evidence="1 2">
    <name type="scientific">Saccharophagus degradans</name>
    <dbReference type="NCBI Taxonomy" id="86304"/>
    <lineage>
        <taxon>Bacteria</taxon>
        <taxon>Pseudomonadati</taxon>
        <taxon>Pseudomonadota</taxon>
        <taxon>Gammaproteobacteria</taxon>
        <taxon>Cellvibrionales</taxon>
        <taxon>Cellvibrionaceae</taxon>
        <taxon>Saccharophagus</taxon>
    </lineage>
</organism>
<dbReference type="SUPFAM" id="SSF53474">
    <property type="entry name" value="alpha/beta-Hydrolases"/>
    <property type="match status" value="1"/>
</dbReference>
<evidence type="ECO:0000313" key="1">
    <source>
        <dbReference type="EMBL" id="MDO6423447.1"/>
    </source>
</evidence>
<dbReference type="RefSeq" id="WP_303493114.1">
    <property type="nucleotide sequence ID" value="NZ_JAUOPB010000009.1"/>
</dbReference>
<sequence length="196" mass="22357">MATVLYLHGFLSSPQSSKAKITWRWLAKKYPDIDFCCPQLSSYPSQAIAQIEAELDSLTQPVYVIGSSLGGFWATNLVECGLVAKAVLVNPAVDPHTRFDEFKNVPLQSYYSDETYCLTEKDLQDLVALNYVEPQQPNKYMLMVQTGDETLDYRMATKKYRHCKQIVEEGGSHTFDGYENWLPQIIEFFTQQSSDQ</sequence>
<name>A0AAW7XAH7_9GAMM</name>
<proteinExistence type="predicted"/>
<dbReference type="EMBL" id="JAUOPB010000009">
    <property type="protein sequence ID" value="MDO6423447.1"/>
    <property type="molecule type" value="Genomic_DNA"/>
</dbReference>
<dbReference type="Proteomes" id="UP001169760">
    <property type="component" value="Unassembled WGS sequence"/>
</dbReference>
<comment type="caution">
    <text evidence="1">The sequence shown here is derived from an EMBL/GenBank/DDBJ whole genome shotgun (WGS) entry which is preliminary data.</text>
</comment>
<protein>
    <submittedName>
        <fullName evidence="1">YqiA/YcfP family alpha/beta fold hydrolase</fullName>
    </submittedName>
</protein>
<keyword evidence="1" id="KW-0378">Hydrolase</keyword>
<dbReference type="PANTHER" id="PTHR35602:SF3">
    <property type="entry name" value="ESTERASE YQIA"/>
    <property type="match status" value="1"/>
</dbReference>
<dbReference type="AlphaFoldDB" id="A0AAW7XAH7"/>
<dbReference type="InterPro" id="IPR029058">
    <property type="entry name" value="AB_hydrolase_fold"/>
</dbReference>
<accession>A0AAW7XAH7</accession>
<evidence type="ECO:0000313" key="2">
    <source>
        <dbReference type="Proteomes" id="UP001169760"/>
    </source>
</evidence>